<dbReference type="Pfam" id="PF13302">
    <property type="entry name" value="Acetyltransf_3"/>
    <property type="match status" value="1"/>
</dbReference>
<organism evidence="2 3">
    <name type="scientific">Microbacterium istanbulense</name>
    <dbReference type="NCBI Taxonomy" id="3122049"/>
    <lineage>
        <taxon>Bacteria</taxon>
        <taxon>Bacillati</taxon>
        <taxon>Actinomycetota</taxon>
        <taxon>Actinomycetes</taxon>
        <taxon>Micrococcales</taxon>
        <taxon>Microbacteriaceae</taxon>
        <taxon>Microbacterium</taxon>
    </lineage>
</organism>
<evidence type="ECO:0000313" key="3">
    <source>
        <dbReference type="Proteomes" id="UP001366085"/>
    </source>
</evidence>
<dbReference type="EMBL" id="JBBDGN010000002">
    <property type="protein sequence ID" value="MEJ1090919.1"/>
    <property type="molecule type" value="Genomic_DNA"/>
</dbReference>
<dbReference type="InterPro" id="IPR016181">
    <property type="entry name" value="Acyl_CoA_acyltransferase"/>
</dbReference>
<dbReference type="PANTHER" id="PTHR39173:SF1">
    <property type="entry name" value="ACETYLTRANSFERASE"/>
    <property type="match status" value="1"/>
</dbReference>
<dbReference type="CDD" id="cd04301">
    <property type="entry name" value="NAT_SF"/>
    <property type="match status" value="1"/>
</dbReference>
<dbReference type="Proteomes" id="UP001366085">
    <property type="component" value="Unassembled WGS sequence"/>
</dbReference>
<evidence type="ECO:0000259" key="1">
    <source>
        <dbReference type="PROSITE" id="PS51186"/>
    </source>
</evidence>
<dbReference type="SUPFAM" id="SSF55729">
    <property type="entry name" value="Acyl-CoA N-acyltransferases (Nat)"/>
    <property type="match status" value="1"/>
</dbReference>
<dbReference type="GO" id="GO:0016746">
    <property type="term" value="F:acyltransferase activity"/>
    <property type="evidence" value="ECO:0007669"/>
    <property type="project" value="UniProtKB-KW"/>
</dbReference>
<name>A0ABU8LJA1_9MICO</name>
<keyword evidence="2" id="KW-0808">Transferase</keyword>
<dbReference type="PANTHER" id="PTHR39173">
    <property type="entry name" value="ACETYLTRANSFERASE"/>
    <property type="match status" value="1"/>
</dbReference>
<keyword evidence="3" id="KW-1185">Reference proteome</keyword>
<feature type="domain" description="N-acetyltransferase" evidence="1">
    <location>
        <begin position="1"/>
        <end position="164"/>
    </location>
</feature>
<dbReference type="EC" id="2.3.1.-" evidence="2"/>
<accession>A0ABU8LJA1</accession>
<keyword evidence="2" id="KW-0012">Acyltransferase</keyword>
<proteinExistence type="predicted"/>
<reference evidence="2 3" key="1">
    <citation type="submission" date="2024-02" db="EMBL/GenBank/DDBJ databases">
        <authorList>
            <person name="Saticioglu I.B."/>
        </authorList>
    </citation>
    <scope>NUCLEOTIDE SEQUENCE [LARGE SCALE GENOMIC DNA]</scope>
    <source>
        <strain evidence="2 3">Mu-43</strain>
    </source>
</reference>
<dbReference type="RefSeq" id="WP_337317924.1">
    <property type="nucleotide sequence ID" value="NZ_JBBDGN010000002.1"/>
</dbReference>
<protein>
    <submittedName>
        <fullName evidence="2">GNAT family N-acetyltransferase</fullName>
        <ecNumber evidence="2">2.3.1.-</ecNumber>
    </submittedName>
</protein>
<evidence type="ECO:0000313" key="2">
    <source>
        <dbReference type="EMBL" id="MEJ1090919.1"/>
    </source>
</evidence>
<comment type="caution">
    <text evidence="2">The sequence shown here is derived from an EMBL/GenBank/DDBJ whole genome shotgun (WGS) entry which is preliminary data.</text>
</comment>
<sequence length="171" mass="19078">MLRFPEPADEAACRRLHGQLAADNFEFLQTDGTWEQICAIVRREHEGIDIDPGRVRSSWLIADVDGEVVGRVSIRHVLNEFLLNEGGHVGYAVGREFRRRGYATEILRLAVADLAERGVERVLVTCDDANVASAGVIEKLGGVLEDVRPGRHQTLKRRYWITTTSPGSTEL</sequence>
<dbReference type="InterPro" id="IPR000182">
    <property type="entry name" value="GNAT_dom"/>
</dbReference>
<dbReference type="PROSITE" id="PS51186">
    <property type="entry name" value="GNAT"/>
    <property type="match status" value="1"/>
</dbReference>
<dbReference type="Gene3D" id="3.40.630.30">
    <property type="match status" value="1"/>
</dbReference>
<gene>
    <name evidence="2" type="ORF">WDU93_04360</name>
</gene>